<dbReference type="InterPro" id="IPR032675">
    <property type="entry name" value="LRR_dom_sf"/>
</dbReference>
<gene>
    <name evidence="2" type="primary">RPPL1_146</name>
    <name evidence="2" type="ORF">CK203_109398</name>
</gene>
<dbReference type="SUPFAM" id="SSF52058">
    <property type="entry name" value="L domain-like"/>
    <property type="match status" value="1"/>
</dbReference>
<dbReference type="PANTHER" id="PTHR36766">
    <property type="entry name" value="PLANT BROAD-SPECTRUM MILDEW RESISTANCE PROTEIN RPW8"/>
    <property type="match status" value="1"/>
</dbReference>
<name>A0A438BQN4_VITVI</name>
<sequence>MDGVHRVGTEFYGTHCSSSKPFTSLEILTFDGMLEWKEWLPSGGQGGEFPHLQELYIWKCPKLHGQLPNHLPSLTKLEIDGCQQLVASLPIVPAIHELKIRNCAEVGLRIPASSFAHLESLEVSDISQWTELPRGLQRLSVERCDSVESHLEGVMEKNICLQDLVLRECSFSRSLCSCGLPATLKSLEGTLASLDLLSIIGCPDLVSVELPAMDLARCVILNCKNLKFLRHTLSSFQSLLIQNCPELLFPTEGWPRNLNSLEIENCDKLSPRVEWGLHRLATLTESLVFQVSSLWTVTHFNSFLLLQNYPSLIAPKLQCLTEEGIEHLPSLKRLQIINCPELQFLTEEGLPASLSFLQIKNCPLLTSSCLLKKGEDGCFVGCPSINSAHFHAFQKGPCVLEGLIVRRGPIRVQPKFNHMRAGLFVYSLILAWLVTVGSNRCEVGCHFKVKRTLGGLQQ</sequence>
<dbReference type="EMBL" id="QGNW01002658">
    <property type="protein sequence ID" value="RVW13269.1"/>
    <property type="molecule type" value="Genomic_DNA"/>
</dbReference>
<dbReference type="AlphaFoldDB" id="A0A438BQN4"/>
<dbReference type="Gene3D" id="3.80.10.10">
    <property type="entry name" value="Ribonuclease Inhibitor"/>
    <property type="match status" value="2"/>
</dbReference>
<dbReference type="GO" id="GO:0006952">
    <property type="term" value="P:defense response"/>
    <property type="evidence" value="ECO:0007669"/>
    <property type="project" value="UniProtKB-KW"/>
</dbReference>
<dbReference type="Proteomes" id="UP000288805">
    <property type="component" value="Unassembled WGS sequence"/>
</dbReference>
<evidence type="ECO:0000256" key="1">
    <source>
        <dbReference type="ARBA" id="ARBA00022821"/>
    </source>
</evidence>
<evidence type="ECO:0000313" key="2">
    <source>
        <dbReference type="EMBL" id="RVW13269.1"/>
    </source>
</evidence>
<comment type="caution">
    <text evidence="2">The sequence shown here is derived from an EMBL/GenBank/DDBJ whole genome shotgun (WGS) entry which is preliminary data.</text>
</comment>
<protein>
    <submittedName>
        <fullName evidence="2">Putative disease resistance RPP13-like protein 1</fullName>
    </submittedName>
</protein>
<evidence type="ECO:0000313" key="3">
    <source>
        <dbReference type="Proteomes" id="UP000288805"/>
    </source>
</evidence>
<proteinExistence type="predicted"/>
<reference evidence="2 3" key="1">
    <citation type="journal article" date="2018" name="PLoS Genet.">
        <title>Population sequencing reveals clonal diversity and ancestral inbreeding in the grapevine cultivar Chardonnay.</title>
        <authorList>
            <person name="Roach M.J."/>
            <person name="Johnson D.L."/>
            <person name="Bohlmann J."/>
            <person name="van Vuuren H.J."/>
            <person name="Jones S.J."/>
            <person name="Pretorius I.S."/>
            <person name="Schmidt S.A."/>
            <person name="Borneman A.R."/>
        </authorList>
    </citation>
    <scope>NUCLEOTIDE SEQUENCE [LARGE SCALE GENOMIC DNA]</scope>
    <source>
        <strain evidence="3">cv. Chardonnay</strain>
        <tissue evidence="2">Leaf</tissue>
    </source>
</reference>
<organism evidence="2 3">
    <name type="scientific">Vitis vinifera</name>
    <name type="common">Grape</name>
    <dbReference type="NCBI Taxonomy" id="29760"/>
    <lineage>
        <taxon>Eukaryota</taxon>
        <taxon>Viridiplantae</taxon>
        <taxon>Streptophyta</taxon>
        <taxon>Embryophyta</taxon>
        <taxon>Tracheophyta</taxon>
        <taxon>Spermatophyta</taxon>
        <taxon>Magnoliopsida</taxon>
        <taxon>eudicotyledons</taxon>
        <taxon>Gunneridae</taxon>
        <taxon>Pentapetalae</taxon>
        <taxon>rosids</taxon>
        <taxon>Vitales</taxon>
        <taxon>Vitaceae</taxon>
        <taxon>Viteae</taxon>
        <taxon>Vitis</taxon>
    </lineage>
</organism>
<accession>A0A438BQN4</accession>
<dbReference type="PANTHER" id="PTHR36766:SF40">
    <property type="entry name" value="DISEASE RESISTANCE PROTEIN RGA3"/>
    <property type="match status" value="1"/>
</dbReference>
<keyword evidence="1" id="KW-0611">Plant defense</keyword>